<reference evidence="1" key="1">
    <citation type="submission" date="2024-02" db="EMBL/GenBank/DDBJ databases">
        <title>Metagenome Assembled Genome of Zalaria obscura JY119.</title>
        <authorList>
            <person name="Vighnesh L."/>
            <person name="Jagadeeshwari U."/>
            <person name="Venkata Ramana C."/>
            <person name="Sasikala C."/>
        </authorList>
    </citation>
    <scope>NUCLEOTIDE SEQUENCE</scope>
    <source>
        <strain evidence="1">JY119</strain>
    </source>
</reference>
<dbReference type="EMBL" id="JAMKPW020000024">
    <property type="protein sequence ID" value="KAK8205516.1"/>
    <property type="molecule type" value="Genomic_DNA"/>
</dbReference>
<organism evidence="1 2">
    <name type="scientific">Zalaria obscura</name>
    <dbReference type="NCBI Taxonomy" id="2024903"/>
    <lineage>
        <taxon>Eukaryota</taxon>
        <taxon>Fungi</taxon>
        <taxon>Dikarya</taxon>
        <taxon>Ascomycota</taxon>
        <taxon>Pezizomycotina</taxon>
        <taxon>Dothideomycetes</taxon>
        <taxon>Dothideomycetidae</taxon>
        <taxon>Dothideales</taxon>
        <taxon>Zalariaceae</taxon>
        <taxon>Zalaria</taxon>
    </lineage>
</organism>
<evidence type="ECO:0000313" key="2">
    <source>
        <dbReference type="Proteomes" id="UP001320706"/>
    </source>
</evidence>
<accession>A0ACC3SAV1</accession>
<proteinExistence type="predicted"/>
<dbReference type="Proteomes" id="UP001320706">
    <property type="component" value="Unassembled WGS sequence"/>
</dbReference>
<comment type="caution">
    <text evidence="1">The sequence shown here is derived from an EMBL/GenBank/DDBJ whole genome shotgun (WGS) entry which is preliminary data.</text>
</comment>
<evidence type="ECO:0000313" key="1">
    <source>
        <dbReference type="EMBL" id="KAK8205516.1"/>
    </source>
</evidence>
<name>A0ACC3SAV1_9PEZI</name>
<protein>
    <submittedName>
        <fullName evidence="1">Uncharacterized protein</fullName>
    </submittedName>
</protein>
<keyword evidence="2" id="KW-1185">Reference proteome</keyword>
<gene>
    <name evidence="1" type="ORF">M8818_004885</name>
</gene>
<sequence length="498" mass="54363">MAPALEIKKLAMIGCGSMGGGMAQLFAENGVHVSLEDPSEEAMDGLLKKAKEQGFGDKMSKHTDYKSLCESLDSPKVFVYSLPHGTVGDSVTDGLMPYLSKGDIVIDCGNEHWKNTERRQGKCITKGIRYIGCGVSGGYQAARRGPSMCPGGDDESLDLVLPLLRKVAAKDAKGNPCTGKAGTGGAGHYVKMIHNGIEHGMMSAISEAWSIMVTGLGMSYDEIGDVFAKWNSEGELRGTFLVDIGADICRTKDKKTGERVLGTVEDKVVQDITGEEGTGIWSNEEAVDHHIPAPTLAVAHFLRLASADRAQRERAQKTFGGDFPPQKLDVKDKAAFLEDLRLATYGACLAAYIQGINIIDRTNKDLKFNIDFNEVLQIWRGGCIIRADYIAEMLYPIFKDFNHIDTMNLLFESGPAKDLKKTYQAMKRVVSAAIAGDHVVPAISATLDYIKYSGSLDLPTQFYEAELDYFGSHMYDKKGDDPKGAPTTGKYHYEWKPA</sequence>